<reference evidence="2 3" key="1">
    <citation type="journal article" date="2019" name="Sci. Rep.">
        <title>Orb-weaving spider Araneus ventricosus genome elucidates the spidroin gene catalogue.</title>
        <authorList>
            <person name="Kono N."/>
            <person name="Nakamura H."/>
            <person name="Ohtoshi R."/>
            <person name="Moran D.A.P."/>
            <person name="Shinohara A."/>
            <person name="Yoshida Y."/>
            <person name="Fujiwara M."/>
            <person name="Mori M."/>
            <person name="Tomita M."/>
            <person name="Arakawa K."/>
        </authorList>
    </citation>
    <scope>NUCLEOTIDE SEQUENCE [LARGE SCALE GENOMIC DNA]</scope>
</reference>
<name>A0A4Y2MWE8_ARAVE</name>
<accession>A0A4Y2MWE8</accession>
<sequence>MNNRTVAREGTSTSSFQKSRLPHLRGKDQKSCSQRGIVQSQLTLRDLVLERPIAVASCEDPCTSQAAAFLQAHFILSGPQTTWNISGRKESSPTLCQELR</sequence>
<dbReference type="AlphaFoldDB" id="A0A4Y2MWE8"/>
<gene>
    <name evidence="2" type="ORF">AVEN_104454_1</name>
</gene>
<proteinExistence type="predicted"/>
<dbReference type="EMBL" id="BGPR01007879">
    <property type="protein sequence ID" value="GBN30187.1"/>
    <property type="molecule type" value="Genomic_DNA"/>
</dbReference>
<protein>
    <submittedName>
        <fullName evidence="2">Uncharacterized protein</fullName>
    </submittedName>
</protein>
<feature type="compositionally biased region" description="Polar residues" evidence="1">
    <location>
        <begin position="1"/>
        <end position="18"/>
    </location>
</feature>
<feature type="region of interest" description="Disordered" evidence="1">
    <location>
        <begin position="1"/>
        <end position="32"/>
    </location>
</feature>
<dbReference type="Proteomes" id="UP000499080">
    <property type="component" value="Unassembled WGS sequence"/>
</dbReference>
<organism evidence="2 3">
    <name type="scientific">Araneus ventricosus</name>
    <name type="common">Orbweaver spider</name>
    <name type="synonym">Epeira ventricosa</name>
    <dbReference type="NCBI Taxonomy" id="182803"/>
    <lineage>
        <taxon>Eukaryota</taxon>
        <taxon>Metazoa</taxon>
        <taxon>Ecdysozoa</taxon>
        <taxon>Arthropoda</taxon>
        <taxon>Chelicerata</taxon>
        <taxon>Arachnida</taxon>
        <taxon>Araneae</taxon>
        <taxon>Araneomorphae</taxon>
        <taxon>Entelegynae</taxon>
        <taxon>Araneoidea</taxon>
        <taxon>Araneidae</taxon>
        <taxon>Araneus</taxon>
    </lineage>
</organism>
<evidence type="ECO:0000313" key="2">
    <source>
        <dbReference type="EMBL" id="GBN30187.1"/>
    </source>
</evidence>
<keyword evidence="3" id="KW-1185">Reference proteome</keyword>
<comment type="caution">
    <text evidence="2">The sequence shown here is derived from an EMBL/GenBank/DDBJ whole genome shotgun (WGS) entry which is preliminary data.</text>
</comment>
<evidence type="ECO:0000256" key="1">
    <source>
        <dbReference type="SAM" id="MobiDB-lite"/>
    </source>
</evidence>
<evidence type="ECO:0000313" key="3">
    <source>
        <dbReference type="Proteomes" id="UP000499080"/>
    </source>
</evidence>